<dbReference type="PANTHER" id="PTHR39420">
    <property type="match status" value="1"/>
</dbReference>
<dbReference type="Proteomes" id="UP001317322">
    <property type="component" value="Chromosome"/>
</dbReference>
<keyword evidence="1" id="KW-0378">Hydrolase</keyword>
<dbReference type="PANTHER" id="PTHR39420:SF1">
    <property type="entry name" value="HYDROLASE"/>
    <property type="match status" value="1"/>
</dbReference>
<reference evidence="1 2" key="1">
    <citation type="submission" date="2022-07" db="EMBL/GenBank/DDBJ databases">
        <title>Novel species in genus cellulomonas.</title>
        <authorList>
            <person name="Ye L."/>
        </authorList>
    </citation>
    <scope>NUCLEOTIDE SEQUENCE [LARGE SCALE GENOMIC DNA]</scope>
    <source>
        <strain evidence="2">zg-Y908</strain>
    </source>
</reference>
<keyword evidence="1" id="KW-0482">Metalloprotease</keyword>
<protein>
    <submittedName>
        <fullName evidence="1">Zinc-dependent metalloprotease</fullName>
    </submittedName>
</protein>
<dbReference type="GO" id="GO:0008237">
    <property type="term" value="F:metallopeptidase activity"/>
    <property type="evidence" value="ECO:0007669"/>
    <property type="project" value="UniProtKB-KW"/>
</dbReference>
<keyword evidence="2" id="KW-1185">Reference proteome</keyword>
<evidence type="ECO:0000313" key="1">
    <source>
        <dbReference type="EMBL" id="UUI65750.1"/>
    </source>
</evidence>
<gene>
    <name evidence="1" type="ORF">NP075_03170</name>
</gene>
<dbReference type="Gene3D" id="1.20.150.30">
    <property type="entry name" value="Zincin-like metallopeptidase, N-terminal domain"/>
    <property type="match status" value="1"/>
</dbReference>
<dbReference type="SUPFAM" id="SSF55486">
    <property type="entry name" value="Metalloproteases ('zincins'), catalytic domain"/>
    <property type="match status" value="1"/>
</dbReference>
<dbReference type="NCBIfam" id="TIGR03624">
    <property type="entry name" value="putative hydrolase"/>
    <property type="match status" value="1"/>
</dbReference>
<name>A0ABY5K5W5_9CELL</name>
<dbReference type="NCBIfam" id="TIGR03883">
    <property type="entry name" value="DUF2342_F420"/>
    <property type="match status" value="1"/>
</dbReference>
<dbReference type="InterPro" id="IPR042271">
    <property type="entry name" value="Zinicin_2_N"/>
</dbReference>
<evidence type="ECO:0000313" key="2">
    <source>
        <dbReference type="Proteomes" id="UP001317322"/>
    </source>
</evidence>
<dbReference type="InterPro" id="IPR022454">
    <property type="entry name" value="CHP03883_F420-assoc"/>
</dbReference>
<dbReference type="Pfam" id="PF10103">
    <property type="entry name" value="Zincin_2"/>
    <property type="match status" value="1"/>
</dbReference>
<dbReference type="EMBL" id="CP101989">
    <property type="protein sequence ID" value="UUI65750.1"/>
    <property type="molecule type" value="Genomic_DNA"/>
</dbReference>
<dbReference type="InterPro" id="IPR018766">
    <property type="entry name" value="Zinicin_2"/>
</dbReference>
<accession>A0ABY5K5W5</accession>
<dbReference type="RefSeq" id="WP_227566452.1">
    <property type="nucleotide sequence ID" value="NZ_CP101989.1"/>
</dbReference>
<proteinExistence type="predicted"/>
<sequence>MQPTAPGPVDWRAAARLAGRVAAPGPVADRDTLVELVADLRAAAAAAAAHVVGATGMTPADGRAPAAISRVLVVDRPRWAAANAEMFAVMAAPLATRRDGTPVHVPDAARLAAAAQVGGVLALLSGKVIGQYDPFTADPGQPGRLLLVAPNVLATERQLGVDARDFRLWVALHEQTHALQFAAAPWLSDHLRARSAELLADLADVAPGGENEDRAALPHLDDLLGALVRALTVGEGGVMSLLTERQRQVFEEVGAVMALLEGHADVMMDEVGPSVVPSVRAIRRAFERRRDASARATGVDRMVRRVLGMDLKLAQYREGAAFVRSVRGRVGLDGLNAVWSGPQALPTAAEVADPVAWVRRVHG</sequence>
<organism evidence="1 2">
    <name type="scientific">Cellulomonas wangsupingiae</name>
    <dbReference type="NCBI Taxonomy" id="2968085"/>
    <lineage>
        <taxon>Bacteria</taxon>
        <taxon>Bacillati</taxon>
        <taxon>Actinomycetota</taxon>
        <taxon>Actinomycetes</taxon>
        <taxon>Micrococcales</taxon>
        <taxon>Cellulomonadaceae</taxon>
        <taxon>Cellulomonas</taxon>
    </lineage>
</organism>
<keyword evidence="1" id="KW-0645">Protease</keyword>